<keyword evidence="7" id="KW-0963">Cytoplasm</keyword>
<dbReference type="Gene3D" id="3.40.50.1470">
    <property type="entry name" value="Peptidyl-tRNA hydrolase"/>
    <property type="match status" value="1"/>
</dbReference>
<feature type="site" description="Discriminates between blocked and unblocked aminoacyl-tRNA" evidence="7">
    <location>
        <position position="9"/>
    </location>
</feature>
<gene>
    <name evidence="7" type="primary">pth</name>
    <name evidence="11" type="ORF">BV394_12600</name>
</gene>
<feature type="binding site" evidence="7">
    <location>
        <position position="112"/>
    </location>
    <ligand>
        <name>tRNA</name>
        <dbReference type="ChEBI" id="CHEBI:17843"/>
    </ligand>
</feature>
<dbReference type="OrthoDB" id="9800507at2"/>
<dbReference type="PANTHER" id="PTHR17224:SF1">
    <property type="entry name" value="PEPTIDYL-TRNA HYDROLASE"/>
    <property type="match status" value="1"/>
</dbReference>
<dbReference type="SUPFAM" id="SSF53178">
    <property type="entry name" value="Peptidyl-tRNA hydrolase-like"/>
    <property type="match status" value="1"/>
</dbReference>
<keyword evidence="2 7" id="KW-0820">tRNA-binding</keyword>
<proteinExistence type="inferred from homology"/>
<evidence type="ECO:0000256" key="3">
    <source>
        <dbReference type="ARBA" id="ARBA00022801"/>
    </source>
</evidence>
<dbReference type="GO" id="GO:0000049">
    <property type="term" value="F:tRNA binding"/>
    <property type="evidence" value="ECO:0007669"/>
    <property type="project" value="UniProtKB-UniRule"/>
</dbReference>
<keyword evidence="4 7" id="KW-0694">RNA-binding</keyword>
<accession>A0A2M9DCX0</accession>
<dbReference type="NCBIfam" id="TIGR00447">
    <property type="entry name" value="pth"/>
    <property type="match status" value="1"/>
</dbReference>
<dbReference type="FunFam" id="3.40.50.1470:FF:000001">
    <property type="entry name" value="Peptidyl-tRNA hydrolase"/>
    <property type="match status" value="1"/>
</dbReference>
<dbReference type="Pfam" id="PF01195">
    <property type="entry name" value="Pept_tRNA_hydro"/>
    <property type="match status" value="1"/>
</dbReference>
<comment type="similarity">
    <text evidence="5 7 9">Belongs to the PTH family.</text>
</comment>
<evidence type="ECO:0000256" key="8">
    <source>
        <dbReference type="RuleBase" id="RU000673"/>
    </source>
</evidence>
<dbReference type="PANTHER" id="PTHR17224">
    <property type="entry name" value="PEPTIDYL-TRNA HYDROLASE"/>
    <property type="match status" value="1"/>
</dbReference>
<evidence type="ECO:0000256" key="6">
    <source>
        <dbReference type="ARBA" id="ARBA00050038"/>
    </source>
</evidence>
<dbReference type="GO" id="GO:0004045">
    <property type="term" value="F:peptidyl-tRNA hydrolase activity"/>
    <property type="evidence" value="ECO:0007669"/>
    <property type="project" value="UniProtKB-UniRule"/>
</dbReference>
<comment type="function">
    <text evidence="7">Hydrolyzes ribosome-free peptidyl-tRNAs (with 1 or more amino acids incorporated), which drop off the ribosome during protein synthesis, or as a result of ribosome stalling.</text>
</comment>
<comment type="subcellular location">
    <subcellularLocation>
        <location evidence="7">Cytoplasm</location>
    </subcellularLocation>
</comment>
<feature type="binding site" evidence="7">
    <location>
        <position position="66"/>
    </location>
    <ligand>
        <name>tRNA</name>
        <dbReference type="ChEBI" id="CHEBI:17843"/>
    </ligand>
</feature>
<keyword evidence="12" id="KW-1185">Reference proteome</keyword>
<dbReference type="EC" id="3.1.1.29" evidence="1 7"/>
<dbReference type="AlphaFoldDB" id="A0A1U7DKD7"/>
<dbReference type="InterPro" id="IPR018171">
    <property type="entry name" value="Pept_tRNA_hydro_CS"/>
</dbReference>
<dbReference type="GO" id="GO:0005737">
    <property type="term" value="C:cytoplasm"/>
    <property type="evidence" value="ECO:0007669"/>
    <property type="project" value="UniProtKB-SubCell"/>
</dbReference>
<dbReference type="STRING" id="1267768.BV394_12600"/>
<evidence type="ECO:0000256" key="2">
    <source>
        <dbReference type="ARBA" id="ARBA00022555"/>
    </source>
</evidence>
<accession>A0A1U7DKD7</accession>
<evidence type="ECO:0000313" key="12">
    <source>
        <dbReference type="Proteomes" id="UP000187266"/>
    </source>
</evidence>
<dbReference type="RefSeq" id="WP_076980482.1">
    <property type="nucleotide sequence ID" value="NZ_CP019124.1"/>
</dbReference>
<dbReference type="PROSITE" id="PS01196">
    <property type="entry name" value="PEPT_TRNA_HYDROL_2"/>
    <property type="match status" value="1"/>
</dbReference>
<feature type="binding site" evidence="7">
    <location>
        <position position="64"/>
    </location>
    <ligand>
        <name>tRNA</name>
        <dbReference type="ChEBI" id="CHEBI:17843"/>
    </ligand>
</feature>
<comment type="function">
    <text evidence="7">Catalyzes the release of premature peptidyl moieties from peptidyl-tRNA molecules trapped in stalled 50S ribosomal subunits, and thus maintains levels of free tRNAs and 50S ribosomes.</text>
</comment>
<sequence>MRLFVGLGNPGAKYAANRHNIGWMAVERIAEDHGFAPWRAKFQGEMTEGRLGAEKVVLLKPGTFMNLSGQSVGEAMRFFKLSPEDIVVFHDEIDLAPGKLRCKTGGGHAGHNGLRSLHQHVGPDYHRVRMGVGHPGHKDRVPGYVLSDFAKAEAGWLDDMLRGVSDGAPALAEGDTGAFTNAVARRLAPPRPSTGTKGPAAAKQAPKTTGDAAAAPGARPVKAAPPAPDKEDAAPAPRSALQRLADKFR</sequence>
<evidence type="ECO:0000256" key="5">
    <source>
        <dbReference type="ARBA" id="ARBA00038063"/>
    </source>
</evidence>
<dbReference type="InterPro" id="IPR001328">
    <property type="entry name" value="Pept_tRNA_hydro"/>
</dbReference>
<evidence type="ECO:0000256" key="7">
    <source>
        <dbReference type="HAMAP-Rule" id="MF_00083"/>
    </source>
</evidence>
<evidence type="ECO:0000256" key="1">
    <source>
        <dbReference type="ARBA" id="ARBA00013260"/>
    </source>
</evidence>
<dbReference type="Proteomes" id="UP000187266">
    <property type="component" value="Chromosome"/>
</dbReference>
<keyword evidence="3 7" id="KW-0378">Hydrolase</keyword>
<feature type="binding site" evidence="7">
    <location>
        <position position="14"/>
    </location>
    <ligand>
        <name>tRNA</name>
        <dbReference type="ChEBI" id="CHEBI:17843"/>
    </ligand>
</feature>
<feature type="site" description="Stabilizes the basic form of H active site to accept a proton" evidence="7">
    <location>
        <position position="91"/>
    </location>
</feature>
<dbReference type="InterPro" id="IPR036416">
    <property type="entry name" value="Pept_tRNA_hydro_sf"/>
</dbReference>
<dbReference type="PROSITE" id="PS01195">
    <property type="entry name" value="PEPT_TRNA_HYDROL_1"/>
    <property type="match status" value="1"/>
</dbReference>
<reference evidence="11 12" key="1">
    <citation type="submission" date="2017-01" db="EMBL/GenBank/DDBJ databases">
        <title>Genomic analysis of Xuhuaishuia manganoxidans DY6-4.</title>
        <authorList>
            <person name="Wang X."/>
        </authorList>
    </citation>
    <scope>NUCLEOTIDE SEQUENCE [LARGE SCALE GENOMIC DNA]</scope>
    <source>
        <strain evidence="11 12">DY6-4</strain>
    </source>
</reference>
<dbReference type="GO" id="GO:0006515">
    <property type="term" value="P:protein quality control for misfolded or incompletely synthesized proteins"/>
    <property type="evidence" value="ECO:0007669"/>
    <property type="project" value="UniProtKB-UniRule"/>
</dbReference>
<protein>
    <recommendedName>
        <fullName evidence="6 7">Peptidyl-tRNA hydrolase</fullName>
        <shortName evidence="7">Pth</shortName>
        <ecNumber evidence="1 7">3.1.1.29</ecNumber>
    </recommendedName>
</protein>
<name>A0A1U7DKD7_9RHOB</name>
<evidence type="ECO:0000256" key="10">
    <source>
        <dbReference type="SAM" id="MobiDB-lite"/>
    </source>
</evidence>
<feature type="region of interest" description="Disordered" evidence="10">
    <location>
        <begin position="187"/>
        <end position="249"/>
    </location>
</feature>
<feature type="active site" description="Proton acceptor" evidence="7">
    <location>
        <position position="19"/>
    </location>
</feature>
<evidence type="ECO:0000256" key="9">
    <source>
        <dbReference type="RuleBase" id="RU004320"/>
    </source>
</evidence>
<dbReference type="HAMAP" id="MF_00083">
    <property type="entry name" value="Pept_tRNA_hydro_bact"/>
    <property type="match status" value="1"/>
</dbReference>
<evidence type="ECO:0000256" key="4">
    <source>
        <dbReference type="ARBA" id="ARBA00022884"/>
    </source>
</evidence>
<organism evidence="11 12">
    <name type="scientific">Brevirhabdus pacifica</name>
    <dbReference type="NCBI Taxonomy" id="1267768"/>
    <lineage>
        <taxon>Bacteria</taxon>
        <taxon>Pseudomonadati</taxon>
        <taxon>Pseudomonadota</taxon>
        <taxon>Alphaproteobacteria</taxon>
        <taxon>Rhodobacterales</taxon>
        <taxon>Paracoccaceae</taxon>
        <taxon>Brevirhabdus</taxon>
    </lineage>
</organism>
<evidence type="ECO:0000313" key="11">
    <source>
        <dbReference type="EMBL" id="APX90464.1"/>
    </source>
</evidence>
<feature type="compositionally biased region" description="Low complexity" evidence="10">
    <location>
        <begin position="205"/>
        <end position="224"/>
    </location>
</feature>
<dbReference type="GO" id="GO:0072344">
    <property type="term" value="P:rescue of stalled ribosome"/>
    <property type="evidence" value="ECO:0007669"/>
    <property type="project" value="UniProtKB-UniRule"/>
</dbReference>
<dbReference type="CDD" id="cd00462">
    <property type="entry name" value="PTH"/>
    <property type="match status" value="1"/>
</dbReference>
<dbReference type="EMBL" id="CP019124">
    <property type="protein sequence ID" value="APX90464.1"/>
    <property type="molecule type" value="Genomic_DNA"/>
</dbReference>
<comment type="catalytic activity">
    <reaction evidence="7 8">
        <text>an N-acyl-L-alpha-aminoacyl-tRNA + H2O = an N-acyl-L-amino acid + a tRNA + H(+)</text>
        <dbReference type="Rhea" id="RHEA:54448"/>
        <dbReference type="Rhea" id="RHEA-COMP:10123"/>
        <dbReference type="Rhea" id="RHEA-COMP:13883"/>
        <dbReference type="ChEBI" id="CHEBI:15377"/>
        <dbReference type="ChEBI" id="CHEBI:15378"/>
        <dbReference type="ChEBI" id="CHEBI:59874"/>
        <dbReference type="ChEBI" id="CHEBI:78442"/>
        <dbReference type="ChEBI" id="CHEBI:138191"/>
        <dbReference type="EC" id="3.1.1.29"/>
    </reaction>
</comment>
<comment type="subunit">
    <text evidence="7">Monomer.</text>
</comment>